<dbReference type="RefSeq" id="WP_134119460.1">
    <property type="nucleotide sequence ID" value="NZ_SODF01000001.1"/>
</dbReference>
<dbReference type="SUPFAM" id="SSF51182">
    <property type="entry name" value="RmlC-like cupins"/>
    <property type="match status" value="1"/>
</dbReference>
<organism evidence="1 2">
    <name type="scientific">Kribbella kalugense</name>
    <dbReference type="NCBI Taxonomy" id="2512221"/>
    <lineage>
        <taxon>Bacteria</taxon>
        <taxon>Bacillati</taxon>
        <taxon>Actinomycetota</taxon>
        <taxon>Actinomycetes</taxon>
        <taxon>Propionibacteriales</taxon>
        <taxon>Kribbellaceae</taxon>
        <taxon>Kribbella</taxon>
    </lineage>
</organism>
<dbReference type="Gene3D" id="2.60.120.10">
    <property type="entry name" value="Jelly Rolls"/>
    <property type="match status" value="1"/>
</dbReference>
<keyword evidence="2" id="KW-1185">Reference proteome</keyword>
<comment type="caution">
    <text evidence="1">The sequence shown here is derived from an EMBL/GenBank/DDBJ whole genome shotgun (WGS) entry which is preliminary data.</text>
</comment>
<proteinExistence type="predicted"/>
<dbReference type="EMBL" id="SODF01000001">
    <property type="protein sequence ID" value="TDW24267.1"/>
    <property type="molecule type" value="Genomic_DNA"/>
</dbReference>
<dbReference type="Proteomes" id="UP000295447">
    <property type="component" value="Unassembled WGS sequence"/>
</dbReference>
<dbReference type="AlphaFoldDB" id="A0A4R8A180"/>
<evidence type="ECO:0000313" key="2">
    <source>
        <dbReference type="Proteomes" id="UP000295447"/>
    </source>
</evidence>
<protein>
    <recommendedName>
        <fullName evidence="3">Cupin domain</fullName>
    </recommendedName>
</protein>
<dbReference type="InterPro" id="IPR011051">
    <property type="entry name" value="RmlC_Cupin_sf"/>
</dbReference>
<reference evidence="1 2" key="1">
    <citation type="submission" date="2019-03" db="EMBL/GenBank/DDBJ databases">
        <title>Genomic Encyclopedia of Type Strains, Phase III (KMG-III): the genomes of soil and plant-associated and newly described type strains.</title>
        <authorList>
            <person name="Whitman W."/>
        </authorList>
    </citation>
    <scope>NUCLEOTIDE SEQUENCE [LARGE SCALE GENOMIC DNA]</scope>
    <source>
        <strain evidence="1 2">VKM Ac-2570</strain>
    </source>
</reference>
<dbReference type="InterPro" id="IPR014710">
    <property type="entry name" value="RmlC-like_jellyroll"/>
</dbReference>
<evidence type="ECO:0008006" key="3">
    <source>
        <dbReference type="Google" id="ProtNLM"/>
    </source>
</evidence>
<sequence>MPDPLEVASHVYTKVFENERIRLLQSRLTPGDTTPMHSHPDIVVYNLETGRLRFHTASGETEEVELPVGTAWWHDAAEHATENVGTTVIRSLIFELKAP</sequence>
<accession>A0A4R8A180</accession>
<dbReference type="OrthoDB" id="7060081at2"/>
<evidence type="ECO:0000313" key="1">
    <source>
        <dbReference type="EMBL" id="TDW24267.1"/>
    </source>
</evidence>
<name>A0A4R8A180_9ACTN</name>
<gene>
    <name evidence="1" type="ORF">EV650_3140</name>
</gene>